<evidence type="ECO:0000313" key="2">
    <source>
        <dbReference type="WBParaSite" id="PS1159_v2.g5115.t1"/>
    </source>
</evidence>
<dbReference type="Proteomes" id="UP000887580">
    <property type="component" value="Unplaced"/>
</dbReference>
<protein>
    <submittedName>
        <fullName evidence="2">Bromo domain-containing protein</fullName>
    </submittedName>
</protein>
<dbReference type="WBParaSite" id="PS1159_v2.g5115.t1">
    <property type="protein sequence ID" value="PS1159_v2.g5115.t1"/>
    <property type="gene ID" value="PS1159_v2.g5115"/>
</dbReference>
<evidence type="ECO:0000313" key="1">
    <source>
        <dbReference type="Proteomes" id="UP000887580"/>
    </source>
</evidence>
<accession>A0AC35GGW0</accession>
<proteinExistence type="predicted"/>
<sequence>MGPNRPRRIKHSVYQSLDENKIISTRHVLSPKKLRSRKHVPDTESYHHKYSLRGSRATEYVDEGANYSEEEDSLTPLRQRSAKRRKIESGSDDDDFVEEKIKKGKSKRTQEEESEEENNKIDIKHTPRRSTRFAKNVEEEVNEKANGIDEDLTASRKRGRPRKLTIESKQDDEEDEEDVKEDEEMTEKSRESTAEPRQYQLRTIKPPVDLYDGRPIRKAAPVMFSRQRFINNPGNRRSLREKRKRRSRSSSTSSSSDEELTNAKRDAKDEAKFQRRLMRSMNQSRQNLLPINMTEKDLSGSKHLVKERLRQIGQVGGNSCTDIDPMGIDKAVGFDSVGGCTSHLQSLKETVLFPLVYPELFEKFKITPPKGILFYGPPGTGKTLIARALANECSQGDKKVAFFMRKGADCLSKWIGESERQLRLLFDQAYSMRPSIIFFDEIDGLAPVRSSRQDQIHSSIVSTLLALMDGLDARGEVVVIGATNRLDSIDPALRRPGRFDRELRFSLPDKTARRSILDIHTKGWNEENKPSEEEMNLLAEKTSGYCGADLRSLCTEAVLVAIRNKFPHIYLTSDKLAVNPSSIKINQEHFISAMRNIVPACRRDVSIVSKQLNPRLSCLMDTVMEEIFDNLIPLGYLKPQNIDNLYKTDLEKVVRALEIPPSVPASRFLLYGNGNQGQTHYYLPVISNRLDHLCMHSISCVTLFSSVNPEESLNQILQAAIRSTSNGTSTVLLLPDIDVLQASLPSGCWNMLVSRLESFVGFTSLLMIATLRQSYDTCSEDIRQLFGYSNIFEIKPPSKDQREKYFREIVSKSLVEPVKFNVVEEKYENALRHFRIFLRDVLSKLIRDRRFNIFNSPVDIRDAEDYYEIIKNPLCLTEMMAKLNRNEYKNKQEFVDDICLIRHNAIEYNPETDMKSRLIRNNAFALLDITEALFEEELDDDFVEKLEEMKTMIDEAKNAKEKSASQVNQHQRRTRLSVLNGFKEDEPAEKEERNVENEKEEPTNGSENVSSLKVQEEGNEESKNADPNNEASNDVPSVKSDTLPEVNSNTETPMDFISQEQKEVSEKPIDPVFIIDKNETEKVVITAIDRTNNWSIPQLESLGAALTQRIERYTSLYDRTTLPLELIQLVNEFVP</sequence>
<organism evidence="1 2">
    <name type="scientific">Panagrolaimus sp. PS1159</name>
    <dbReference type="NCBI Taxonomy" id="55785"/>
    <lineage>
        <taxon>Eukaryota</taxon>
        <taxon>Metazoa</taxon>
        <taxon>Ecdysozoa</taxon>
        <taxon>Nematoda</taxon>
        <taxon>Chromadorea</taxon>
        <taxon>Rhabditida</taxon>
        <taxon>Tylenchina</taxon>
        <taxon>Panagrolaimomorpha</taxon>
        <taxon>Panagrolaimoidea</taxon>
        <taxon>Panagrolaimidae</taxon>
        <taxon>Panagrolaimus</taxon>
    </lineage>
</organism>
<name>A0AC35GGW0_9BILA</name>
<reference evidence="2" key="1">
    <citation type="submission" date="2022-11" db="UniProtKB">
        <authorList>
            <consortium name="WormBaseParasite"/>
        </authorList>
    </citation>
    <scope>IDENTIFICATION</scope>
</reference>